<name>A0ABV4J1K1_9ACTN</name>
<dbReference type="EMBL" id="JAHWZY010000019">
    <property type="protein sequence ID" value="MEZ3180795.1"/>
    <property type="molecule type" value="Genomic_DNA"/>
</dbReference>
<evidence type="ECO:0000313" key="2">
    <source>
        <dbReference type="EMBL" id="MEZ3180795.1"/>
    </source>
</evidence>
<reference evidence="2 3" key="1">
    <citation type="journal article" date="2021" name="Res Sq">
        <title>Streptomyces Pimoensis sp. nov., Isolated From the Taklimakan Desert in Xinjiang, China.</title>
        <authorList>
            <person name="Zhang P."/>
            <person name="Luo X."/>
            <person name="Luo X."/>
            <person name="Liu Z."/>
            <person name="Xia Z."/>
            <person name="Wan C."/>
            <person name="zhang L."/>
        </authorList>
    </citation>
    <scope>NUCLEOTIDE SEQUENCE [LARGE SCALE GENOMIC DNA]</scope>
    <source>
        <strain evidence="2 3">TRM75549</strain>
    </source>
</reference>
<keyword evidence="3" id="KW-1185">Reference proteome</keyword>
<feature type="compositionally biased region" description="Low complexity" evidence="1">
    <location>
        <begin position="89"/>
        <end position="98"/>
    </location>
</feature>
<comment type="caution">
    <text evidence="2">The sequence shown here is derived from an EMBL/GenBank/DDBJ whole genome shotgun (WGS) entry which is preliminary data.</text>
</comment>
<organism evidence="2 3">
    <name type="scientific">Streptomyces pimonensis</name>
    <dbReference type="NCBI Taxonomy" id="2860288"/>
    <lineage>
        <taxon>Bacteria</taxon>
        <taxon>Bacillati</taxon>
        <taxon>Actinomycetota</taxon>
        <taxon>Actinomycetes</taxon>
        <taxon>Kitasatosporales</taxon>
        <taxon>Streptomycetaceae</taxon>
        <taxon>Streptomyces</taxon>
    </lineage>
</organism>
<accession>A0ABV4J1K1</accession>
<gene>
    <name evidence="2" type="ORF">KYY02_19505</name>
</gene>
<dbReference type="Proteomes" id="UP001567537">
    <property type="component" value="Unassembled WGS sequence"/>
</dbReference>
<dbReference type="InterPro" id="IPR047790">
    <property type="entry name" value="MCP_Sipho"/>
</dbReference>
<sequence length="560" mass="59049">MAEPIELPTDITVLDDAQLSEILDGARAEFAALSAQDTITDDSITRMRALAATVDGIRTEQSARIKAAQQAAAEIESLAAQIRGDEASSESSETTADPAAEDAPQETASTEPAPAAPESAPAAEVEPARTASAVLARPALNLGAVRRAQPRVLPEPPAPGTHITAAVDVPGYTPGANLNFDDVVRGINSRATALKTAGGGVGQVISYRHPYPQETIVTDSSSAPEGTTVAMTASSQGRLPQGDLVASGGWCAPSETLYDITGVSCPDMLWDAPEIQLARGGLRYYMPLSLDVAAMTWVHTEADDIAGNEKPCFRIPCPDPVEVRCDAVGVCLEAGILTQRHFPELISWYLQNAMVAHEIRIRQQLFQQALATATPVTMPESMGALSAVFAAVALQAADMIERHSLCESTALEVVFPWWSRNLFLADLARRNGCCPSEVSSRDVQALFSPLGVRIQWARGLSPAVPTDIGAPTAAVDWPATLNFLIYPAGGLVIGRGEEINLGVIHDSTKFVTNDYTALFAEECVALVNRSVDTRVVTVPVCPTGETGAQTLITCGAGDAS</sequence>
<evidence type="ECO:0000256" key="1">
    <source>
        <dbReference type="SAM" id="MobiDB-lite"/>
    </source>
</evidence>
<evidence type="ECO:0000313" key="3">
    <source>
        <dbReference type="Proteomes" id="UP001567537"/>
    </source>
</evidence>
<proteinExistence type="predicted"/>
<dbReference type="NCBIfam" id="NF033847">
    <property type="entry name" value="MCP_Sipho"/>
    <property type="match status" value="1"/>
</dbReference>
<dbReference type="RefSeq" id="WP_371239703.1">
    <property type="nucleotide sequence ID" value="NZ_JAHWZY010000019.1"/>
</dbReference>
<feature type="region of interest" description="Disordered" evidence="1">
    <location>
        <begin position="82"/>
        <end position="129"/>
    </location>
</feature>
<feature type="compositionally biased region" description="Low complexity" evidence="1">
    <location>
        <begin position="105"/>
        <end position="125"/>
    </location>
</feature>
<protein>
    <submittedName>
        <fullName evidence="2">Major capsid protein</fullName>
    </submittedName>
</protein>